<gene>
    <name evidence="10" type="ORF">GFER_10365</name>
</gene>
<comment type="subcellular location">
    <subcellularLocation>
        <location evidence="1">Cell membrane</location>
        <topology evidence="1">Multi-pass membrane protein</topology>
    </subcellularLocation>
</comment>
<feature type="transmembrane region" description="Helical" evidence="7">
    <location>
        <begin position="346"/>
        <end position="368"/>
    </location>
</feature>
<protein>
    <submittedName>
        <fullName evidence="10">ABC transporter permease</fullName>
    </submittedName>
</protein>
<feature type="transmembrane region" description="Helical" evidence="7">
    <location>
        <begin position="258"/>
        <end position="283"/>
    </location>
</feature>
<keyword evidence="2" id="KW-1003">Cell membrane</keyword>
<dbReference type="PANTHER" id="PTHR30572">
    <property type="entry name" value="MEMBRANE COMPONENT OF TRANSPORTER-RELATED"/>
    <property type="match status" value="1"/>
</dbReference>
<evidence type="ECO:0000256" key="3">
    <source>
        <dbReference type="ARBA" id="ARBA00022692"/>
    </source>
</evidence>
<dbReference type="GO" id="GO:0022857">
    <property type="term" value="F:transmembrane transporter activity"/>
    <property type="evidence" value="ECO:0007669"/>
    <property type="project" value="TreeGrafter"/>
</dbReference>
<feature type="transmembrane region" description="Helical" evidence="7">
    <location>
        <begin position="303"/>
        <end position="326"/>
    </location>
</feature>
<dbReference type="EMBL" id="JWJD01000003">
    <property type="protein sequence ID" value="KIH76561.1"/>
    <property type="molecule type" value="Genomic_DNA"/>
</dbReference>
<evidence type="ECO:0000256" key="4">
    <source>
        <dbReference type="ARBA" id="ARBA00022989"/>
    </source>
</evidence>
<evidence type="ECO:0000256" key="6">
    <source>
        <dbReference type="ARBA" id="ARBA00038076"/>
    </source>
</evidence>
<dbReference type="RefSeq" id="WP_040099207.1">
    <property type="nucleotide sequence ID" value="NZ_JWJD01000003.1"/>
</dbReference>
<evidence type="ECO:0000256" key="5">
    <source>
        <dbReference type="ARBA" id="ARBA00023136"/>
    </source>
</evidence>
<dbReference type="Pfam" id="PF12704">
    <property type="entry name" value="MacB_PCD"/>
    <property type="match status" value="1"/>
</dbReference>
<dbReference type="InterPro" id="IPR003838">
    <property type="entry name" value="ABC3_permease_C"/>
</dbReference>
<evidence type="ECO:0000259" key="9">
    <source>
        <dbReference type="Pfam" id="PF12704"/>
    </source>
</evidence>
<feature type="domain" description="ABC3 transporter permease C-terminal" evidence="8">
    <location>
        <begin position="262"/>
        <end position="378"/>
    </location>
</feature>
<name>A0A0C2HHT5_9BACT</name>
<organism evidence="10 11">
    <name type="scientific">Geoalkalibacter ferrihydriticus DSM 17813</name>
    <dbReference type="NCBI Taxonomy" id="1121915"/>
    <lineage>
        <taxon>Bacteria</taxon>
        <taxon>Pseudomonadati</taxon>
        <taxon>Thermodesulfobacteriota</taxon>
        <taxon>Desulfuromonadia</taxon>
        <taxon>Desulfuromonadales</taxon>
        <taxon>Geoalkalibacteraceae</taxon>
        <taxon>Geoalkalibacter</taxon>
    </lineage>
</organism>
<keyword evidence="4 7" id="KW-1133">Transmembrane helix</keyword>
<dbReference type="Proteomes" id="UP000035068">
    <property type="component" value="Unassembled WGS sequence"/>
</dbReference>
<dbReference type="InterPro" id="IPR050250">
    <property type="entry name" value="Macrolide_Exporter_MacB"/>
</dbReference>
<dbReference type="Pfam" id="PF02687">
    <property type="entry name" value="FtsX"/>
    <property type="match status" value="1"/>
</dbReference>
<evidence type="ECO:0000313" key="11">
    <source>
        <dbReference type="Proteomes" id="UP000035068"/>
    </source>
</evidence>
<proteinExistence type="inferred from homology"/>
<dbReference type="InterPro" id="IPR025857">
    <property type="entry name" value="MacB_PCD"/>
</dbReference>
<dbReference type="PANTHER" id="PTHR30572:SF4">
    <property type="entry name" value="ABC TRANSPORTER PERMEASE YTRF"/>
    <property type="match status" value="1"/>
</dbReference>
<reference evidence="10 11" key="1">
    <citation type="submission" date="2014-12" db="EMBL/GenBank/DDBJ databases">
        <title>Genomes of Geoalkalibacter ferrihydriticus and Geoalkalibacter subterraneus, two haloalkaliphilic metal-reducing members of the Geobacteraceae.</title>
        <authorList>
            <person name="Badalamenti J.P."/>
            <person name="Torres C.I."/>
            <person name="Krajmalnik-Brown R."/>
            <person name="Bond D.R."/>
        </authorList>
    </citation>
    <scope>NUCLEOTIDE SEQUENCE [LARGE SCALE GENOMIC DNA]</scope>
    <source>
        <strain evidence="10 11">DSM 17813</strain>
    </source>
</reference>
<comment type="caution">
    <text evidence="10">The sequence shown here is derived from an EMBL/GenBank/DDBJ whole genome shotgun (WGS) entry which is preliminary data.</text>
</comment>
<evidence type="ECO:0000256" key="7">
    <source>
        <dbReference type="SAM" id="Phobius"/>
    </source>
</evidence>
<evidence type="ECO:0000313" key="10">
    <source>
        <dbReference type="EMBL" id="KIH76561.1"/>
    </source>
</evidence>
<evidence type="ECO:0000256" key="1">
    <source>
        <dbReference type="ARBA" id="ARBA00004651"/>
    </source>
</evidence>
<evidence type="ECO:0000259" key="8">
    <source>
        <dbReference type="Pfam" id="PF02687"/>
    </source>
</evidence>
<keyword evidence="11" id="KW-1185">Reference proteome</keyword>
<feature type="domain" description="MacB-like periplasmic core" evidence="9">
    <location>
        <begin position="20"/>
        <end position="214"/>
    </location>
</feature>
<keyword evidence="3 7" id="KW-0812">Transmembrane</keyword>
<comment type="similarity">
    <text evidence="6">Belongs to the ABC-4 integral membrane protein family.</text>
</comment>
<evidence type="ECO:0000256" key="2">
    <source>
        <dbReference type="ARBA" id="ARBA00022475"/>
    </source>
</evidence>
<sequence length="385" mass="41567">MTLKTIALNNLRRRKARMAFLVIGLLVGIATVVTLVSLTEALTMETEHKLDQYGANILITPRSDDLSISYGGITVGDVAMQYEPIREQDLPLIRTIPERRNIAAVAPKVLGAVTVNEQRVVLMGVDREVEFHLKRWWVVDGRAPASDDELVAGSEVAAALGLKMGDIVPINGRSFTLTGILQPTGSQDDRMLITSLVPAQELLGKQGQISLIEVAALCADCPVEEIVEQIAEVLPYTRVIALQQVVASRMHALDQFRLLSLSVAGVVVFIGALVVFVTMMGSVNERTREIGIFRALGFRRGHVVGLILMEAFVVSLIAGILGYLSGIGLTKALLPFLATEHPHFDLSLLLMGGSILLAVVVGALASLYPALHASRMDPTEALRAL</sequence>
<keyword evidence="5 7" id="KW-0472">Membrane</keyword>
<accession>A0A0C2HHT5</accession>
<dbReference type="GO" id="GO:0005886">
    <property type="term" value="C:plasma membrane"/>
    <property type="evidence" value="ECO:0007669"/>
    <property type="project" value="UniProtKB-SubCell"/>
</dbReference>
<dbReference type="AlphaFoldDB" id="A0A0C2HHT5"/>